<dbReference type="Proteomes" id="UP000277204">
    <property type="component" value="Unassembled WGS sequence"/>
</dbReference>
<gene>
    <name evidence="1" type="ORF">SMRZ_LOCUS1795</name>
</gene>
<name>A0A183LDC0_9TREM</name>
<sequence length="118" mass="12980">MVRCGLFGLYINPVCLKYMIHIAEAEIGVLDSTQEAGLIRTLHCLYGFYASLVRSINHCSLVVSLRYTLIGHKAQVITVSSIIIFTSTINYDGELLRKDQRSTNLEVLGGSGLQEASS</sequence>
<organism evidence="1 2">
    <name type="scientific">Schistosoma margrebowiei</name>
    <dbReference type="NCBI Taxonomy" id="48269"/>
    <lineage>
        <taxon>Eukaryota</taxon>
        <taxon>Metazoa</taxon>
        <taxon>Spiralia</taxon>
        <taxon>Lophotrochozoa</taxon>
        <taxon>Platyhelminthes</taxon>
        <taxon>Trematoda</taxon>
        <taxon>Digenea</taxon>
        <taxon>Strigeidida</taxon>
        <taxon>Schistosomatoidea</taxon>
        <taxon>Schistosomatidae</taxon>
        <taxon>Schistosoma</taxon>
    </lineage>
</organism>
<protein>
    <submittedName>
        <fullName evidence="1">Uncharacterized protein</fullName>
    </submittedName>
</protein>
<evidence type="ECO:0000313" key="1">
    <source>
        <dbReference type="EMBL" id="VDO52917.1"/>
    </source>
</evidence>
<reference evidence="1 2" key="1">
    <citation type="submission" date="2018-11" db="EMBL/GenBank/DDBJ databases">
        <authorList>
            <consortium name="Pathogen Informatics"/>
        </authorList>
    </citation>
    <scope>NUCLEOTIDE SEQUENCE [LARGE SCALE GENOMIC DNA]</scope>
    <source>
        <strain evidence="1 2">Zambia</strain>
    </source>
</reference>
<dbReference type="EMBL" id="UZAI01000426">
    <property type="protein sequence ID" value="VDO52917.1"/>
    <property type="molecule type" value="Genomic_DNA"/>
</dbReference>
<evidence type="ECO:0000313" key="2">
    <source>
        <dbReference type="Proteomes" id="UP000277204"/>
    </source>
</evidence>
<accession>A0A183LDC0</accession>
<dbReference type="AlphaFoldDB" id="A0A183LDC0"/>
<proteinExistence type="predicted"/>
<keyword evidence="2" id="KW-1185">Reference proteome</keyword>